<name>F9UJ64_9BACT</name>
<dbReference type="RefSeq" id="WP_006608330.1">
    <property type="nucleotide sequence ID" value="NZ_AFXA01000002.1"/>
</dbReference>
<organism evidence="2 3">
    <name type="scientific">Mycoplasmopsis columbina SF7</name>
    <dbReference type="NCBI Taxonomy" id="1037410"/>
    <lineage>
        <taxon>Bacteria</taxon>
        <taxon>Bacillati</taxon>
        <taxon>Mycoplasmatota</taxon>
        <taxon>Mycoplasmoidales</taxon>
        <taxon>Metamycoplasmataceae</taxon>
        <taxon>Mycoplasmopsis</taxon>
    </lineage>
</organism>
<dbReference type="EMBL" id="AFXA01000002">
    <property type="protein sequence ID" value="EGV00560.1"/>
    <property type="molecule type" value="Genomic_DNA"/>
</dbReference>
<sequence length="72" mass="8354">MENKILEKIQRKTSQKVLLSSNLKELKIDSLDLAELIFEAEQELNVQFDDNELLKLATVQDIINLINKTLKK</sequence>
<dbReference type="Gene3D" id="1.10.1200.10">
    <property type="entry name" value="ACP-like"/>
    <property type="match status" value="1"/>
</dbReference>
<evidence type="ECO:0000313" key="2">
    <source>
        <dbReference type="EMBL" id="EGV00560.1"/>
    </source>
</evidence>
<dbReference type="InterPro" id="IPR036736">
    <property type="entry name" value="ACP-like_sf"/>
</dbReference>
<dbReference type="Proteomes" id="UP000004978">
    <property type="component" value="Unassembled WGS sequence"/>
</dbReference>
<dbReference type="STRING" id="1037410.MCSF7_02609"/>
<protein>
    <recommendedName>
        <fullName evidence="1">Carrier domain-containing protein</fullName>
    </recommendedName>
</protein>
<accession>F9UJ64</accession>
<proteinExistence type="predicted"/>
<feature type="domain" description="Carrier" evidence="1">
    <location>
        <begin position="1"/>
        <end position="70"/>
    </location>
</feature>
<dbReference type="eggNOG" id="ENOG50339BT">
    <property type="taxonomic scope" value="Bacteria"/>
</dbReference>
<keyword evidence="3" id="KW-1185">Reference proteome</keyword>
<comment type="caution">
    <text evidence="2">The sequence shown here is derived from an EMBL/GenBank/DDBJ whole genome shotgun (WGS) entry which is preliminary data.</text>
</comment>
<dbReference type="InterPro" id="IPR009081">
    <property type="entry name" value="PP-bd_ACP"/>
</dbReference>
<dbReference type="SUPFAM" id="SSF47336">
    <property type="entry name" value="ACP-like"/>
    <property type="match status" value="1"/>
</dbReference>
<dbReference type="AlphaFoldDB" id="F9UJ64"/>
<reference evidence="2 3" key="1">
    <citation type="journal article" date="2013" name="Genome Announc.">
        <title>Genome Sequence of Mycoplasma columbinum Strain SF7.</title>
        <authorList>
            <person name="Guo Z."/>
            <person name="Xu X."/>
            <person name="Zheng Q."/>
            <person name="Li T."/>
            <person name="Kuang S."/>
            <person name="Zhang Z."/>
            <person name="Chen Y."/>
            <person name="Lu X."/>
            <person name="Zhou R."/>
            <person name="Bi D."/>
            <person name="Jin H."/>
        </authorList>
    </citation>
    <scope>NUCLEOTIDE SEQUENCE [LARGE SCALE GENOMIC DNA]</scope>
    <source>
        <strain evidence="2 3">SF7</strain>
    </source>
</reference>
<evidence type="ECO:0000259" key="1">
    <source>
        <dbReference type="PROSITE" id="PS50075"/>
    </source>
</evidence>
<dbReference type="PROSITE" id="PS50075">
    <property type="entry name" value="CARRIER"/>
    <property type="match status" value="1"/>
</dbReference>
<dbReference type="Pfam" id="PF00550">
    <property type="entry name" value="PP-binding"/>
    <property type="match status" value="1"/>
</dbReference>
<evidence type="ECO:0000313" key="3">
    <source>
        <dbReference type="Proteomes" id="UP000004978"/>
    </source>
</evidence>
<gene>
    <name evidence="2" type="ORF">MCSF7_02609</name>
</gene>